<organism evidence="1 2">
    <name type="scientific">Streptomyces cinnabarinus</name>
    <dbReference type="NCBI Taxonomy" id="67287"/>
    <lineage>
        <taxon>Bacteria</taxon>
        <taxon>Bacillati</taxon>
        <taxon>Actinomycetota</taxon>
        <taxon>Actinomycetes</taxon>
        <taxon>Kitasatosporales</taxon>
        <taxon>Streptomycetaceae</taxon>
        <taxon>Streptomyces</taxon>
    </lineage>
</organism>
<dbReference type="Proteomes" id="UP001164439">
    <property type="component" value="Chromosome"/>
</dbReference>
<dbReference type="RefSeq" id="WP_269656807.1">
    <property type="nucleotide sequence ID" value="NZ_CP114413.1"/>
</dbReference>
<evidence type="ECO:0000313" key="2">
    <source>
        <dbReference type="Proteomes" id="UP001164439"/>
    </source>
</evidence>
<accession>A0ABY7K3P7</accession>
<protein>
    <submittedName>
        <fullName evidence="1">Aminoglycoside phosphotransferase</fullName>
    </submittedName>
</protein>
<evidence type="ECO:0000313" key="1">
    <source>
        <dbReference type="EMBL" id="WAZ19124.1"/>
    </source>
</evidence>
<gene>
    <name evidence="1" type="ORF">STRCI_000154</name>
</gene>
<sequence>MPIARRPFLSLPLVVQQAVRERTGAINSARTVRGGSNSSVAACLDTEKGRVFVKGLHDGHPQIGTLLREAEINRHLPDACPRLMWRVQVKGWELLGYQFLAGRHADYRPGSPDLHLVRAALTEVQCLTVPPRARVLSAQERWASYAAPGTADLFAGDALLHTDLAPDNVLVAERACLVDWAWPTRGAAWIDPAIWALRLLAAGHTPQEADAAAGAFPSWKRADDISKSAFATASARLWGEIADNDPAAWKYRMARSSVLFAAFLDRVRHRAPG</sequence>
<name>A0ABY7K3P7_9ACTN</name>
<dbReference type="InterPro" id="IPR011009">
    <property type="entry name" value="Kinase-like_dom_sf"/>
</dbReference>
<dbReference type="EMBL" id="CP114413">
    <property type="protein sequence ID" value="WAZ19124.1"/>
    <property type="molecule type" value="Genomic_DNA"/>
</dbReference>
<dbReference type="SUPFAM" id="SSF56112">
    <property type="entry name" value="Protein kinase-like (PK-like)"/>
    <property type="match status" value="1"/>
</dbReference>
<reference evidence="1" key="1">
    <citation type="submission" date="2022-12" db="EMBL/GenBank/DDBJ databases">
        <authorList>
            <person name="Ruckert C."/>
            <person name="Busche T."/>
            <person name="Kalinowski J."/>
            <person name="Wittmann C."/>
        </authorList>
    </citation>
    <scope>NUCLEOTIDE SEQUENCE</scope>
    <source>
        <strain evidence="1">DSM 40467</strain>
    </source>
</reference>
<keyword evidence="2" id="KW-1185">Reference proteome</keyword>
<proteinExistence type="predicted"/>